<dbReference type="AlphaFoldDB" id="A0A1G9FTY9"/>
<reference evidence="2" key="1">
    <citation type="submission" date="2016-10" db="EMBL/GenBank/DDBJ databases">
        <authorList>
            <person name="Varghese N."/>
            <person name="Submissions S."/>
        </authorList>
    </citation>
    <scope>NUCLEOTIDE SEQUENCE [LARGE SCALE GENOMIC DNA]</scope>
    <source>
        <strain evidence="2">CGMCC 1.8895</strain>
    </source>
</reference>
<keyword evidence="2" id="KW-1185">Reference proteome</keyword>
<proteinExistence type="predicted"/>
<accession>A0A1G9FTY9</accession>
<dbReference type="Proteomes" id="UP000199008">
    <property type="component" value="Unassembled WGS sequence"/>
</dbReference>
<organism evidence="1 2">
    <name type="scientific">Lacicoccus qingdaonensis</name>
    <dbReference type="NCBI Taxonomy" id="576118"/>
    <lineage>
        <taxon>Bacteria</taxon>
        <taxon>Bacillati</taxon>
        <taxon>Bacillota</taxon>
        <taxon>Bacilli</taxon>
        <taxon>Bacillales</taxon>
        <taxon>Salinicoccaceae</taxon>
        <taxon>Lacicoccus</taxon>
    </lineage>
</organism>
<feature type="non-terminal residue" evidence="1">
    <location>
        <position position="1"/>
    </location>
</feature>
<sequence length="51" mass="5913">DYLIDLGTPGYPWIHATGFNLAYEYSFININGCRTHYYMDSFDAYGYSLCV</sequence>
<evidence type="ECO:0000313" key="1">
    <source>
        <dbReference type="EMBL" id="SDK91858.1"/>
    </source>
</evidence>
<evidence type="ECO:0000313" key="2">
    <source>
        <dbReference type="Proteomes" id="UP000199008"/>
    </source>
</evidence>
<gene>
    <name evidence="1" type="ORF">SAMN05216216_1141</name>
</gene>
<name>A0A1G9FTY9_9BACL</name>
<protein>
    <submittedName>
        <fullName evidence="1">Uncharacterized protein</fullName>
    </submittedName>
</protein>
<dbReference type="EMBL" id="FNFY01000014">
    <property type="protein sequence ID" value="SDK91858.1"/>
    <property type="molecule type" value="Genomic_DNA"/>
</dbReference>